<keyword evidence="3" id="KW-0808">Transferase</keyword>
<dbReference type="GO" id="GO:0016757">
    <property type="term" value="F:glycosyltransferase activity"/>
    <property type="evidence" value="ECO:0007669"/>
    <property type="project" value="UniProtKB-KW"/>
</dbReference>
<dbReference type="AlphaFoldDB" id="A0AAU9M2J9"/>
<comment type="caution">
    <text evidence="7">The sequence shown here is derived from an EMBL/GenBank/DDBJ whole genome shotgun (WGS) entry which is preliminary data.</text>
</comment>
<comment type="subcellular location">
    <subcellularLocation>
        <location evidence="1">Golgi apparatus membrane</location>
        <topology evidence="1">Single-pass type II membrane protein</topology>
    </subcellularLocation>
</comment>
<evidence type="ECO:0000256" key="4">
    <source>
        <dbReference type="ARBA" id="ARBA00022968"/>
    </source>
</evidence>
<feature type="domain" description="Exostosin GT47" evidence="6">
    <location>
        <begin position="213"/>
        <end position="495"/>
    </location>
</feature>
<dbReference type="InterPro" id="IPR040911">
    <property type="entry name" value="Exostosin_GT47"/>
</dbReference>
<evidence type="ECO:0000259" key="6">
    <source>
        <dbReference type="Pfam" id="PF03016"/>
    </source>
</evidence>
<dbReference type="Pfam" id="PF03016">
    <property type="entry name" value="Exostosin_GT47"/>
    <property type="match status" value="1"/>
</dbReference>
<dbReference type="PANTHER" id="PTHR11062:SF77">
    <property type="entry name" value="GLYCOSYLTRANSFERASE FAMILY EXOSTOSIN PROTEIN"/>
    <property type="match status" value="1"/>
</dbReference>
<keyword evidence="3" id="KW-0328">Glycosyltransferase</keyword>
<evidence type="ECO:0000256" key="1">
    <source>
        <dbReference type="ARBA" id="ARBA00004323"/>
    </source>
</evidence>
<keyword evidence="4" id="KW-0735">Signal-anchor</keyword>
<organism evidence="7 8">
    <name type="scientific">Lactuca virosa</name>
    <dbReference type="NCBI Taxonomy" id="75947"/>
    <lineage>
        <taxon>Eukaryota</taxon>
        <taxon>Viridiplantae</taxon>
        <taxon>Streptophyta</taxon>
        <taxon>Embryophyta</taxon>
        <taxon>Tracheophyta</taxon>
        <taxon>Spermatophyta</taxon>
        <taxon>Magnoliopsida</taxon>
        <taxon>eudicotyledons</taxon>
        <taxon>Gunneridae</taxon>
        <taxon>Pentapetalae</taxon>
        <taxon>asterids</taxon>
        <taxon>campanulids</taxon>
        <taxon>Asterales</taxon>
        <taxon>Asteraceae</taxon>
        <taxon>Cichorioideae</taxon>
        <taxon>Cichorieae</taxon>
        <taxon>Lactucinae</taxon>
        <taxon>Lactuca</taxon>
    </lineage>
</organism>
<comment type="similarity">
    <text evidence="2">Belongs to the glycosyltransferase 47 family.</text>
</comment>
<evidence type="ECO:0000256" key="3">
    <source>
        <dbReference type="ARBA" id="ARBA00022676"/>
    </source>
</evidence>
<reference evidence="7 8" key="1">
    <citation type="submission" date="2022-01" db="EMBL/GenBank/DDBJ databases">
        <authorList>
            <person name="Xiong W."/>
            <person name="Schranz E."/>
        </authorList>
    </citation>
    <scope>NUCLEOTIDE SEQUENCE [LARGE SCALE GENOMIC DNA]</scope>
</reference>
<sequence>MDLFLGISLIILEKTVLYSHSSSIHRVKLLISNMAYITSSTEVYLMHLVVVLIVLAQLLAFPYKNDTSILSPITKGILVHKVSIYNNASITHEGVVQNESIIEEGCKGYDRNSESLVSKIVAKVNDSGQNVTIASQPTRLSYMISVLESVRFNTTLNGKNKEAGFKLSSVCERQLQHARMQIEKGPTLASTGGLHASLYRNVSRFLRSYKLMEDTLKVYIYKEGKKPIYHDPKLRGIYASEGWFMKLMEKNRHFVVKDPKKAHLFYLPFSSLKLRLTSQEHTPQSRKNLELHLKNYTTLISRKYPFWNRTNGADHFLVACHDWAMKLTKDDMGNCIRSLCNSNLAGGFKIGKDTTLPATYIRTSEDPVKDLGGKQPSERPILAFFAGGMHGNLRPILLRQWHDKEPDMKIFGSMARDVESKAKYRMYMKSSKYCICARGYEVFTPRIVESVYYECVPVIISDDYVPPFFEFLDWEGFSVFVLEKDVGNLSGILRAISDEKYREMWERVKMVQRHFIWHKTPVKFDLFHMILHSIWTNRVYRT</sequence>
<dbReference type="EMBL" id="CAKMRJ010000113">
    <property type="protein sequence ID" value="CAH1418848.1"/>
    <property type="molecule type" value="Genomic_DNA"/>
</dbReference>
<dbReference type="InterPro" id="IPR004263">
    <property type="entry name" value="Exostosin"/>
</dbReference>
<keyword evidence="4" id="KW-0812">Transmembrane</keyword>
<accession>A0AAU9M2J9</accession>
<evidence type="ECO:0000256" key="5">
    <source>
        <dbReference type="ARBA" id="ARBA00023034"/>
    </source>
</evidence>
<evidence type="ECO:0000256" key="2">
    <source>
        <dbReference type="ARBA" id="ARBA00010271"/>
    </source>
</evidence>
<dbReference type="GO" id="GO:0000139">
    <property type="term" value="C:Golgi membrane"/>
    <property type="evidence" value="ECO:0007669"/>
    <property type="project" value="UniProtKB-SubCell"/>
</dbReference>
<evidence type="ECO:0000313" key="7">
    <source>
        <dbReference type="EMBL" id="CAH1418848.1"/>
    </source>
</evidence>
<name>A0AAU9M2J9_9ASTR</name>
<evidence type="ECO:0000313" key="8">
    <source>
        <dbReference type="Proteomes" id="UP001157418"/>
    </source>
</evidence>
<keyword evidence="5" id="KW-0333">Golgi apparatus</keyword>
<keyword evidence="8" id="KW-1185">Reference proteome</keyword>
<protein>
    <recommendedName>
        <fullName evidence="6">Exostosin GT47 domain-containing protein</fullName>
    </recommendedName>
</protein>
<proteinExistence type="inferred from homology"/>
<gene>
    <name evidence="7" type="ORF">LVIROSA_LOCUS6418</name>
</gene>
<dbReference type="Proteomes" id="UP001157418">
    <property type="component" value="Unassembled WGS sequence"/>
</dbReference>
<dbReference type="PANTHER" id="PTHR11062">
    <property type="entry name" value="EXOSTOSIN HEPARAN SULFATE GLYCOSYLTRANSFERASE -RELATED"/>
    <property type="match status" value="1"/>
</dbReference>